<evidence type="ECO:0000313" key="14">
    <source>
        <dbReference type="Proteomes" id="UP000887575"/>
    </source>
</evidence>
<dbReference type="SMART" id="SM00220">
    <property type="entry name" value="S_TKc"/>
    <property type="match status" value="1"/>
</dbReference>
<evidence type="ECO:0000256" key="4">
    <source>
        <dbReference type="ARBA" id="ARBA00022527"/>
    </source>
</evidence>
<dbReference type="WBParaSite" id="MBELARI_LOCUS10724.1">
    <property type="protein sequence ID" value="MBELARI_LOCUS10724.1"/>
    <property type="gene ID" value="MBELARI_LOCUS10724"/>
</dbReference>
<evidence type="ECO:0000256" key="12">
    <source>
        <dbReference type="SAM" id="MobiDB-lite"/>
    </source>
</evidence>
<dbReference type="InterPro" id="IPR000719">
    <property type="entry name" value="Prot_kinase_dom"/>
</dbReference>
<evidence type="ECO:0000256" key="10">
    <source>
        <dbReference type="ARBA" id="ARBA00047899"/>
    </source>
</evidence>
<dbReference type="Pfam" id="PF00069">
    <property type="entry name" value="Pkinase"/>
    <property type="match status" value="1"/>
</dbReference>
<keyword evidence="9" id="KW-1035">Host cytoplasm</keyword>
<dbReference type="GO" id="GO:0005524">
    <property type="term" value="F:ATP binding"/>
    <property type="evidence" value="ECO:0007669"/>
    <property type="project" value="UniProtKB-KW"/>
</dbReference>
<dbReference type="PROSITE" id="PS50011">
    <property type="entry name" value="PROTEIN_KINASE_DOM"/>
    <property type="match status" value="1"/>
</dbReference>
<evidence type="ECO:0000256" key="6">
    <source>
        <dbReference type="ARBA" id="ARBA00022741"/>
    </source>
</evidence>
<evidence type="ECO:0000256" key="3">
    <source>
        <dbReference type="ARBA" id="ARBA00016885"/>
    </source>
</evidence>
<keyword evidence="6" id="KW-0547">Nucleotide-binding</keyword>
<dbReference type="FunFam" id="3.30.200.20:FF:000547">
    <property type="entry name" value="Serine/threonine-protein kinase prk-2"/>
    <property type="match status" value="1"/>
</dbReference>
<comment type="catalytic activity">
    <reaction evidence="10">
        <text>L-threonyl-[protein] + ATP = O-phospho-L-threonyl-[protein] + ADP + H(+)</text>
        <dbReference type="Rhea" id="RHEA:46608"/>
        <dbReference type="Rhea" id="RHEA-COMP:11060"/>
        <dbReference type="Rhea" id="RHEA-COMP:11605"/>
        <dbReference type="ChEBI" id="CHEBI:15378"/>
        <dbReference type="ChEBI" id="CHEBI:30013"/>
        <dbReference type="ChEBI" id="CHEBI:30616"/>
        <dbReference type="ChEBI" id="CHEBI:61977"/>
        <dbReference type="ChEBI" id="CHEBI:456216"/>
        <dbReference type="EC" id="2.7.11.1"/>
    </reaction>
</comment>
<keyword evidence="5" id="KW-0808">Transferase</keyword>
<dbReference type="FunFam" id="1.10.510.10:FF:000708">
    <property type="entry name" value="serine/threonine-protein kinase par-1-like"/>
    <property type="match status" value="1"/>
</dbReference>
<evidence type="ECO:0000256" key="7">
    <source>
        <dbReference type="ARBA" id="ARBA00022777"/>
    </source>
</evidence>
<feature type="region of interest" description="Disordered" evidence="12">
    <location>
        <begin position="348"/>
        <end position="387"/>
    </location>
</feature>
<dbReference type="Proteomes" id="UP000887575">
    <property type="component" value="Unassembled WGS sequence"/>
</dbReference>
<proteinExistence type="predicted"/>
<protein>
    <recommendedName>
        <fullName evidence="3">Serine/threonine-protein kinase 1</fullName>
        <ecNumber evidence="2">2.7.11.1</ecNumber>
    </recommendedName>
</protein>
<reference evidence="15" key="1">
    <citation type="submission" date="2024-02" db="UniProtKB">
        <authorList>
            <consortium name="WormBaseParasite"/>
        </authorList>
    </citation>
    <scope>IDENTIFICATION</scope>
</reference>
<dbReference type="Gene3D" id="1.10.510.10">
    <property type="entry name" value="Transferase(Phosphotransferase) domain 1"/>
    <property type="match status" value="1"/>
</dbReference>
<dbReference type="InterPro" id="IPR051138">
    <property type="entry name" value="PIM_Ser/Thr_kinase"/>
</dbReference>
<sequence length="559" mass="63810">MEKIRGEIRFYKRYVKWMLKRKLQDLTVCCTYKTNLLHNKVHGSKEFRKQYRLIEEMGRGGFGVVYQGERISDNLPVAIKFIRHKNVREWTMTNNQLLPSELVHLETCRDVRGVIGLIDWFANSKGFLIVMERPAECMDLFDLVTTHGRLDETTAQGIFLQIVDTVCSMYAQHGIVHRDIKDENLIVDMKTGIVKLVDFGAAAHADRAIKKEFQGTRSYCPPEWFRRLEYLPLEATSWSLGVLLYILLTGNLPFRNEIQICLGRINYPSYLSKEVISLLRRCLSTFPGNRASLVEIRQHSWLQKTIPTHVCTFKEALDQKLCPRNVDRSPRRRNEDSRQASEEMLLEKMMLSERQPRRLSRLSRASTRTANDESPTRSLPRDGSSLHSMHTCLESVSTGLPRMHSRYDNVSASSLADYISITSADTRADTLSMATACPYFSASDFPEDTDDDGSVISDFCKPTKSGSTHSLTRLRRRSLIARSFDRELGTLHEAETAFHDPMTSSQISTTSTLVEETKKEPHQSPSPSPVSSLRPLLSRPTMISRIPLLNNQTTRISAN</sequence>
<name>A0AAF3E9Z4_9BILA</name>
<comment type="catalytic activity">
    <reaction evidence="11">
        <text>L-seryl-[protein] + ATP = O-phospho-L-seryl-[protein] + ADP + H(+)</text>
        <dbReference type="Rhea" id="RHEA:17989"/>
        <dbReference type="Rhea" id="RHEA-COMP:9863"/>
        <dbReference type="Rhea" id="RHEA-COMP:11604"/>
        <dbReference type="ChEBI" id="CHEBI:15378"/>
        <dbReference type="ChEBI" id="CHEBI:29999"/>
        <dbReference type="ChEBI" id="CHEBI:30616"/>
        <dbReference type="ChEBI" id="CHEBI:83421"/>
        <dbReference type="ChEBI" id="CHEBI:456216"/>
        <dbReference type="EC" id="2.7.11.1"/>
    </reaction>
</comment>
<dbReference type="GO" id="GO:0004674">
    <property type="term" value="F:protein serine/threonine kinase activity"/>
    <property type="evidence" value="ECO:0007669"/>
    <property type="project" value="UniProtKB-KW"/>
</dbReference>
<dbReference type="PANTHER" id="PTHR22984:SF25">
    <property type="entry name" value="PROTEIN KINASE DOMAIN-CONTAINING PROTEIN"/>
    <property type="match status" value="1"/>
</dbReference>
<comment type="subcellular location">
    <subcellularLocation>
        <location evidence="1">Host cytoplasm</location>
    </subcellularLocation>
</comment>
<evidence type="ECO:0000256" key="8">
    <source>
        <dbReference type="ARBA" id="ARBA00022840"/>
    </source>
</evidence>
<evidence type="ECO:0000259" key="13">
    <source>
        <dbReference type="PROSITE" id="PS50011"/>
    </source>
</evidence>
<dbReference type="AlphaFoldDB" id="A0AAF3E9Z4"/>
<keyword evidence="8" id="KW-0067">ATP-binding</keyword>
<feature type="domain" description="Protein kinase" evidence="13">
    <location>
        <begin position="51"/>
        <end position="302"/>
    </location>
</feature>
<dbReference type="PROSITE" id="PS00108">
    <property type="entry name" value="PROTEIN_KINASE_ST"/>
    <property type="match status" value="1"/>
</dbReference>
<accession>A0AAF3E9Z4</accession>
<evidence type="ECO:0000313" key="15">
    <source>
        <dbReference type="WBParaSite" id="MBELARI_LOCUS10724.1"/>
    </source>
</evidence>
<feature type="compositionally biased region" description="Polar residues" evidence="12">
    <location>
        <begin position="502"/>
        <end position="514"/>
    </location>
</feature>
<keyword evidence="4" id="KW-0723">Serine/threonine-protein kinase</keyword>
<keyword evidence="7" id="KW-0418">Kinase</keyword>
<dbReference type="Gene3D" id="3.30.200.20">
    <property type="entry name" value="Phosphorylase Kinase, domain 1"/>
    <property type="match status" value="1"/>
</dbReference>
<evidence type="ECO:0000256" key="2">
    <source>
        <dbReference type="ARBA" id="ARBA00012513"/>
    </source>
</evidence>
<dbReference type="SUPFAM" id="SSF56112">
    <property type="entry name" value="Protein kinase-like (PK-like)"/>
    <property type="match status" value="1"/>
</dbReference>
<organism evidence="14 15">
    <name type="scientific">Mesorhabditis belari</name>
    <dbReference type="NCBI Taxonomy" id="2138241"/>
    <lineage>
        <taxon>Eukaryota</taxon>
        <taxon>Metazoa</taxon>
        <taxon>Ecdysozoa</taxon>
        <taxon>Nematoda</taxon>
        <taxon>Chromadorea</taxon>
        <taxon>Rhabditida</taxon>
        <taxon>Rhabditina</taxon>
        <taxon>Rhabditomorpha</taxon>
        <taxon>Rhabditoidea</taxon>
        <taxon>Rhabditidae</taxon>
        <taxon>Mesorhabditinae</taxon>
        <taxon>Mesorhabditis</taxon>
    </lineage>
</organism>
<evidence type="ECO:0000256" key="5">
    <source>
        <dbReference type="ARBA" id="ARBA00022679"/>
    </source>
</evidence>
<dbReference type="EC" id="2.7.11.1" evidence="2"/>
<evidence type="ECO:0000256" key="9">
    <source>
        <dbReference type="ARBA" id="ARBA00023200"/>
    </source>
</evidence>
<evidence type="ECO:0000256" key="1">
    <source>
        <dbReference type="ARBA" id="ARBA00004192"/>
    </source>
</evidence>
<dbReference type="GO" id="GO:0030430">
    <property type="term" value="C:host cell cytoplasm"/>
    <property type="evidence" value="ECO:0007669"/>
    <property type="project" value="UniProtKB-SubCell"/>
</dbReference>
<dbReference type="GO" id="GO:0005737">
    <property type="term" value="C:cytoplasm"/>
    <property type="evidence" value="ECO:0007669"/>
    <property type="project" value="TreeGrafter"/>
</dbReference>
<dbReference type="InterPro" id="IPR008271">
    <property type="entry name" value="Ser/Thr_kinase_AS"/>
</dbReference>
<dbReference type="InterPro" id="IPR011009">
    <property type="entry name" value="Kinase-like_dom_sf"/>
</dbReference>
<evidence type="ECO:0000256" key="11">
    <source>
        <dbReference type="ARBA" id="ARBA00048679"/>
    </source>
</evidence>
<feature type="region of interest" description="Disordered" evidence="12">
    <location>
        <begin position="500"/>
        <end position="537"/>
    </location>
</feature>
<keyword evidence="14" id="KW-1185">Reference proteome</keyword>
<dbReference type="PANTHER" id="PTHR22984">
    <property type="entry name" value="SERINE/THREONINE-PROTEIN KINASE PIM"/>
    <property type="match status" value="1"/>
</dbReference>